<dbReference type="EMBL" id="JBHRYE010000017">
    <property type="protein sequence ID" value="MFC3671927.1"/>
    <property type="molecule type" value="Genomic_DNA"/>
</dbReference>
<evidence type="ECO:0000313" key="2">
    <source>
        <dbReference type="EMBL" id="MFC3671927.1"/>
    </source>
</evidence>
<organism evidence="2 3">
    <name type="scientific">Novosphingobium pokkalii</name>
    <dbReference type="NCBI Taxonomy" id="1770194"/>
    <lineage>
        <taxon>Bacteria</taxon>
        <taxon>Pseudomonadati</taxon>
        <taxon>Pseudomonadota</taxon>
        <taxon>Alphaproteobacteria</taxon>
        <taxon>Sphingomonadales</taxon>
        <taxon>Sphingomonadaceae</taxon>
        <taxon>Novosphingobium</taxon>
    </lineage>
</organism>
<name>A0ABV7V4B0_9SPHN</name>
<evidence type="ECO:0000256" key="1">
    <source>
        <dbReference type="SAM" id="SignalP"/>
    </source>
</evidence>
<dbReference type="RefSeq" id="WP_191323856.1">
    <property type="nucleotide sequence ID" value="NZ_BMZP01000006.1"/>
</dbReference>
<gene>
    <name evidence="2" type="ORF">ACFOOT_10875</name>
</gene>
<sequence length="94" mass="11612">MFAKLTKIAGAALAAALLVPTAAEAHPDRWDHGHRWEQRGPDHRGWDRRGWGQRGWEHRRWESHRWDRARWERRGYYRDCRIVWRHHERVRICR</sequence>
<evidence type="ECO:0000313" key="3">
    <source>
        <dbReference type="Proteomes" id="UP001595683"/>
    </source>
</evidence>
<keyword evidence="3" id="KW-1185">Reference proteome</keyword>
<proteinExistence type="predicted"/>
<keyword evidence="1" id="KW-0732">Signal</keyword>
<comment type="caution">
    <text evidence="2">The sequence shown here is derived from an EMBL/GenBank/DDBJ whole genome shotgun (WGS) entry which is preliminary data.</text>
</comment>
<protein>
    <submittedName>
        <fullName evidence="2">Uncharacterized protein</fullName>
    </submittedName>
</protein>
<feature type="signal peptide" evidence="1">
    <location>
        <begin position="1"/>
        <end position="25"/>
    </location>
</feature>
<feature type="chain" id="PRO_5047263735" evidence="1">
    <location>
        <begin position="26"/>
        <end position="94"/>
    </location>
</feature>
<reference evidence="3" key="1">
    <citation type="journal article" date="2019" name="Int. J. Syst. Evol. Microbiol.">
        <title>The Global Catalogue of Microorganisms (GCM) 10K type strain sequencing project: providing services to taxonomists for standard genome sequencing and annotation.</title>
        <authorList>
            <consortium name="The Broad Institute Genomics Platform"/>
            <consortium name="The Broad Institute Genome Sequencing Center for Infectious Disease"/>
            <person name="Wu L."/>
            <person name="Ma J."/>
        </authorList>
    </citation>
    <scope>NUCLEOTIDE SEQUENCE [LARGE SCALE GENOMIC DNA]</scope>
    <source>
        <strain evidence="3">KCTC 42224</strain>
    </source>
</reference>
<dbReference type="Proteomes" id="UP001595683">
    <property type="component" value="Unassembled WGS sequence"/>
</dbReference>
<accession>A0ABV7V4B0</accession>